<protein>
    <recommendedName>
        <fullName evidence="1">Endonuclease GajA/Old nuclease/RecF-like AAA domain-containing protein</fullName>
    </recommendedName>
</protein>
<reference evidence="2 3" key="1">
    <citation type="submission" date="2012-12" db="EMBL/GenBank/DDBJ databases">
        <title>The Genome Sequence of Bacillus cereus HuA3-9.</title>
        <authorList>
            <consortium name="The Broad Institute Genome Sequencing Platform"/>
            <consortium name="The Broad Institute Genome Sequencing Center for Infectious Disease"/>
            <person name="Feldgarden M."/>
            <person name="Van der Auwera G.A."/>
            <person name="Mahillon J."/>
            <person name="Duprez V."/>
            <person name="Timmery S."/>
            <person name="Mattelet C."/>
            <person name="Dierick K."/>
            <person name="Sun M."/>
            <person name="Yu Z."/>
            <person name="Zhu L."/>
            <person name="Hu X."/>
            <person name="Shank E.B."/>
            <person name="Swiecicka I."/>
            <person name="Hansen B.M."/>
            <person name="Andrup L."/>
            <person name="Walker B."/>
            <person name="Young S.K."/>
            <person name="Zeng Q."/>
            <person name="Gargeya S."/>
            <person name="Fitzgerald M."/>
            <person name="Haas B."/>
            <person name="Abouelleil A."/>
            <person name="Alvarado L."/>
            <person name="Arachchi H.M."/>
            <person name="Berlin A.M."/>
            <person name="Chapman S.B."/>
            <person name="Dewar J."/>
            <person name="Goldberg J."/>
            <person name="Griggs A."/>
            <person name="Gujja S."/>
            <person name="Hansen M."/>
            <person name="Howarth C."/>
            <person name="Imamovic A."/>
            <person name="Larimer J."/>
            <person name="McCowan C."/>
            <person name="Murphy C."/>
            <person name="Neiman D."/>
            <person name="Pearson M."/>
            <person name="Priest M."/>
            <person name="Roberts A."/>
            <person name="Saif S."/>
            <person name="Shea T."/>
            <person name="Sisk P."/>
            <person name="Sykes S."/>
            <person name="Wortman J."/>
            <person name="Nusbaum C."/>
            <person name="Birren B."/>
        </authorList>
    </citation>
    <scope>NUCLEOTIDE SEQUENCE [LARGE SCALE GENOMIC DNA]</scope>
    <source>
        <strain evidence="2 3">HuA3-9</strain>
    </source>
</reference>
<dbReference type="HOGENOM" id="CLU_042523_0_0_9"/>
<dbReference type="EMBL" id="AHDZ01000044">
    <property type="protein sequence ID" value="EOO12877.1"/>
    <property type="molecule type" value="Genomic_DNA"/>
</dbReference>
<accession>R8CMP5</accession>
<gene>
    <name evidence="2" type="ORF">IGA_04739</name>
</gene>
<evidence type="ECO:0000259" key="1">
    <source>
        <dbReference type="Pfam" id="PF13175"/>
    </source>
</evidence>
<name>R8CMP5_BACCE</name>
<organism evidence="2 3">
    <name type="scientific">Bacillus cereus HuA3-9</name>
    <dbReference type="NCBI Taxonomy" id="1053205"/>
    <lineage>
        <taxon>Bacteria</taxon>
        <taxon>Bacillati</taxon>
        <taxon>Bacillota</taxon>
        <taxon>Bacilli</taxon>
        <taxon>Bacillales</taxon>
        <taxon>Bacillaceae</taxon>
        <taxon>Bacillus</taxon>
        <taxon>Bacillus cereus group</taxon>
    </lineage>
</organism>
<dbReference type="InterPro" id="IPR027417">
    <property type="entry name" value="P-loop_NTPase"/>
</dbReference>
<dbReference type="InterPro" id="IPR051396">
    <property type="entry name" value="Bact_Antivir_Def_Nuclease"/>
</dbReference>
<sequence>MWGVKNMFIKRIEIPSFRKLKNFKLDFSNTNKLDSDKNMNLTIIIGENGTAKTTVFEAIIGCFLNKEHFNQIGGVEYSYEGKNFVSNENKAPIPKKIIVSTYTPIDKLEEVTKELEHNKELRKTNIDRINLQHIATRILKHYVFDGKEDINSIFDYVGYRNPDLHLEVNSNKLGSVSEVAKRAVTRLLENYEDISYLFEDKYKKNDINDVFDFYQKELNLFKENLGKQGYQIGPRVNLKRGMASRFDSYLIRHIDAGERKLDICTLEVLFVLYKMKVLLSLAKPSYSFDRKRQFFLPIDTFNLYPGGAEALRKDLKLLEICSTSLWKEFWIVTEHNKLPLSMLSSGELSLFLRIFDLYDYVEHDSIILIDEPETHLHPKWIKGYVKILNELLGKKRCHVIIATHSPLIVSDVPKNSIIALKNYGGFIEQVKIRERTLGLNYDEILSEVFGLDDDKGNMIHEYAKVIEKALENDEYDKALEIYSQMADSDIRYKLYSKLRAYQEQKVDRDV</sequence>
<dbReference type="PANTHER" id="PTHR43581:SF2">
    <property type="entry name" value="EXCINUCLEASE ATPASE SUBUNIT"/>
    <property type="match status" value="1"/>
</dbReference>
<dbReference type="Proteomes" id="UP000014003">
    <property type="component" value="Unassembled WGS sequence"/>
</dbReference>
<evidence type="ECO:0000313" key="2">
    <source>
        <dbReference type="EMBL" id="EOO12877.1"/>
    </source>
</evidence>
<dbReference type="AlphaFoldDB" id="R8CMP5"/>
<feature type="domain" description="Endonuclease GajA/Old nuclease/RecF-like AAA" evidence="1">
    <location>
        <begin position="7"/>
        <end position="409"/>
    </location>
</feature>
<dbReference type="PATRIC" id="fig|1053205.3.peg.4792"/>
<dbReference type="InterPro" id="IPR041685">
    <property type="entry name" value="AAA_GajA/Old/RecF-like"/>
</dbReference>
<dbReference type="Pfam" id="PF13175">
    <property type="entry name" value="AAA_15"/>
    <property type="match status" value="1"/>
</dbReference>
<proteinExistence type="predicted"/>
<dbReference type="Gene3D" id="3.40.50.300">
    <property type="entry name" value="P-loop containing nucleotide triphosphate hydrolases"/>
    <property type="match status" value="1"/>
</dbReference>
<dbReference type="SUPFAM" id="SSF52540">
    <property type="entry name" value="P-loop containing nucleoside triphosphate hydrolases"/>
    <property type="match status" value="1"/>
</dbReference>
<dbReference type="PANTHER" id="PTHR43581">
    <property type="entry name" value="ATP/GTP PHOSPHATASE"/>
    <property type="match status" value="1"/>
</dbReference>
<comment type="caution">
    <text evidence="2">The sequence shown here is derived from an EMBL/GenBank/DDBJ whole genome shotgun (WGS) entry which is preliminary data.</text>
</comment>
<evidence type="ECO:0000313" key="3">
    <source>
        <dbReference type="Proteomes" id="UP000014003"/>
    </source>
</evidence>